<evidence type="ECO:0000313" key="2">
    <source>
        <dbReference type="EMBL" id="MPC53012.1"/>
    </source>
</evidence>
<sequence length="214" mass="22964">MWRRPGCLRGATVATPAGRVEGGCGVEWRRSQGPASRVLTLGPVQHSAGRGSLRPARQRSPPCSGAARRRQGHACHREARDTHVREARLAAQVRQPGLCGARGEGTRTVQAQGGEGGRRGWRRGRRGRVSGRAWAAAADRAGEGLGGHCHAPPGHSRRHLDPRPPPLPYLPPPRPTPAALLPSLTCLAFRTTTTTTTTTITTLIRNTKLLLQQL</sequence>
<keyword evidence="3" id="KW-1185">Reference proteome</keyword>
<dbReference type="EMBL" id="VSRR010011327">
    <property type="protein sequence ID" value="MPC53012.1"/>
    <property type="molecule type" value="Genomic_DNA"/>
</dbReference>
<dbReference type="AlphaFoldDB" id="A0A5B7G255"/>
<feature type="region of interest" description="Disordered" evidence="1">
    <location>
        <begin position="98"/>
        <end position="128"/>
    </location>
</feature>
<evidence type="ECO:0000256" key="1">
    <source>
        <dbReference type="SAM" id="MobiDB-lite"/>
    </source>
</evidence>
<feature type="compositionally biased region" description="Pro residues" evidence="1">
    <location>
        <begin position="163"/>
        <end position="176"/>
    </location>
</feature>
<organism evidence="2 3">
    <name type="scientific">Portunus trituberculatus</name>
    <name type="common">Swimming crab</name>
    <name type="synonym">Neptunus trituberculatus</name>
    <dbReference type="NCBI Taxonomy" id="210409"/>
    <lineage>
        <taxon>Eukaryota</taxon>
        <taxon>Metazoa</taxon>
        <taxon>Ecdysozoa</taxon>
        <taxon>Arthropoda</taxon>
        <taxon>Crustacea</taxon>
        <taxon>Multicrustacea</taxon>
        <taxon>Malacostraca</taxon>
        <taxon>Eumalacostraca</taxon>
        <taxon>Eucarida</taxon>
        <taxon>Decapoda</taxon>
        <taxon>Pleocyemata</taxon>
        <taxon>Brachyura</taxon>
        <taxon>Eubrachyura</taxon>
        <taxon>Portunoidea</taxon>
        <taxon>Portunidae</taxon>
        <taxon>Portuninae</taxon>
        <taxon>Portunus</taxon>
    </lineage>
</organism>
<feature type="region of interest" description="Disordered" evidence="1">
    <location>
        <begin position="144"/>
        <end position="176"/>
    </location>
</feature>
<accession>A0A5B7G255</accession>
<protein>
    <submittedName>
        <fullName evidence="2">Uncharacterized protein</fullName>
    </submittedName>
</protein>
<name>A0A5B7G255_PORTR</name>
<reference evidence="2 3" key="1">
    <citation type="submission" date="2019-05" db="EMBL/GenBank/DDBJ databases">
        <title>Another draft genome of Portunus trituberculatus and its Hox gene families provides insights of decapod evolution.</title>
        <authorList>
            <person name="Jeong J.-H."/>
            <person name="Song I."/>
            <person name="Kim S."/>
            <person name="Choi T."/>
            <person name="Kim D."/>
            <person name="Ryu S."/>
            <person name="Kim W."/>
        </authorList>
    </citation>
    <scope>NUCLEOTIDE SEQUENCE [LARGE SCALE GENOMIC DNA]</scope>
    <source>
        <tissue evidence="2">Muscle</tissue>
    </source>
</reference>
<feature type="compositionally biased region" description="Basic residues" evidence="1">
    <location>
        <begin position="119"/>
        <end position="128"/>
    </location>
</feature>
<evidence type="ECO:0000313" key="3">
    <source>
        <dbReference type="Proteomes" id="UP000324222"/>
    </source>
</evidence>
<comment type="caution">
    <text evidence="2">The sequence shown here is derived from an EMBL/GenBank/DDBJ whole genome shotgun (WGS) entry which is preliminary data.</text>
</comment>
<feature type="region of interest" description="Disordered" evidence="1">
    <location>
        <begin position="45"/>
        <end position="80"/>
    </location>
</feature>
<gene>
    <name evidence="2" type="ORF">E2C01_046897</name>
</gene>
<dbReference type="Proteomes" id="UP000324222">
    <property type="component" value="Unassembled WGS sequence"/>
</dbReference>
<proteinExistence type="predicted"/>